<dbReference type="EMBL" id="GL377597">
    <property type="protein sequence ID" value="EFJ21965.1"/>
    <property type="molecule type" value="Genomic_DNA"/>
</dbReference>
<dbReference type="InParanoid" id="D8S0Q0"/>
<evidence type="ECO:0000313" key="3">
    <source>
        <dbReference type="Proteomes" id="UP000001514"/>
    </source>
</evidence>
<organism evidence="3">
    <name type="scientific">Selaginella moellendorffii</name>
    <name type="common">Spikemoss</name>
    <dbReference type="NCBI Taxonomy" id="88036"/>
    <lineage>
        <taxon>Eukaryota</taxon>
        <taxon>Viridiplantae</taxon>
        <taxon>Streptophyta</taxon>
        <taxon>Embryophyta</taxon>
        <taxon>Tracheophyta</taxon>
        <taxon>Lycopodiopsida</taxon>
        <taxon>Selaginellales</taxon>
        <taxon>Selaginellaceae</taxon>
        <taxon>Selaginella</taxon>
    </lineage>
</organism>
<keyword evidence="3" id="KW-1185">Reference proteome</keyword>
<feature type="region of interest" description="Disordered" evidence="1">
    <location>
        <begin position="78"/>
        <end position="101"/>
    </location>
</feature>
<dbReference type="Proteomes" id="UP000001514">
    <property type="component" value="Unassembled WGS sequence"/>
</dbReference>
<gene>
    <name evidence="2" type="ORF">SELMODRAFT_416885</name>
</gene>
<evidence type="ECO:0000313" key="2">
    <source>
        <dbReference type="EMBL" id="EFJ21965.1"/>
    </source>
</evidence>
<reference evidence="2 3" key="1">
    <citation type="journal article" date="2011" name="Science">
        <title>The Selaginella genome identifies genetic changes associated with the evolution of vascular plants.</title>
        <authorList>
            <person name="Banks J.A."/>
            <person name="Nishiyama T."/>
            <person name="Hasebe M."/>
            <person name="Bowman J.L."/>
            <person name="Gribskov M."/>
            <person name="dePamphilis C."/>
            <person name="Albert V.A."/>
            <person name="Aono N."/>
            <person name="Aoyama T."/>
            <person name="Ambrose B.A."/>
            <person name="Ashton N.W."/>
            <person name="Axtell M.J."/>
            <person name="Barker E."/>
            <person name="Barker M.S."/>
            <person name="Bennetzen J.L."/>
            <person name="Bonawitz N.D."/>
            <person name="Chapple C."/>
            <person name="Cheng C."/>
            <person name="Correa L.G."/>
            <person name="Dacre M."/>
            <person name="DeBarry J."/>
            <person name="Dreyer I."/>
            <person name="Elias M."/>
            <person name="Engstrom E.M."/>
            <person name="Estelle M."/>
            <person name="Feng L."/>
            <person name="Finet C."/>
            <person name="Floyd S.K."/>
            <person name="Frommer W.B."/>
            <person name="Fujita T."/>
            <person name="Gramzow L."/>
            <person name="Gutensohn M."/>
            <person name="Harholt J."/>
            <person name="Hattori M."/>
            <person name="Heyl A."/>
            <person name="Hirai T."/>
            <person name="Hiwatashi Y."/>
            <person name="Ishikawa M."/>
            <person name="Iwata M."/>
            <person name="Karol K.G."/>
            <person name="Koehler B."/>
            <person name="Kolukisaoglu U."/>
            <person name="Kubo M."/>
            <person name="Kurata T."/>
            <person name="Lalonde S."/>
            <person name="Li K."/>
            <person name="Li Y."/>
            <person name="Litt A."/>
            <person name="Lyons E."/>
            <person name="Manning G."/>
            <person name="Maruyama T."/>
            <person name="Michael T.P."/>
            <person name="Mikami K."/>
            <person name="Miyazaki S."/>
            <person name="Morinaga S."/>
            <person name="Murata T."/>
            <person name="Mueller-Roeber B."/>
            <person name="Nelson D.R."/>
            <person name="Obara M."/>
            <person name="Oguri Y."/>
            <person name="Olmstead R.G."/>
            <person name="Onodera N."/>
            <person name="Petersen B.L."/>
            <person name="Pils B."/>
            <person name="Prigge M."/>
            <person name="Rensing S.A."/>
            <person name="Riano-Pachon D.M."/>
            <person name="Roberts A.W."/>
            <person name="Sato Y."/>
            <person name="Scheller H.V."/>
            <person name="Schulz B."/>
            <person name="Schulz C."/>
            <person name="Shakirov E.V."/>
            <person name="Shibagaki N."/>
            <person name="Shinohara N."/>
            <person name="Shippen D.E."/>
            <person name="Soerensen I."/>
            <person name="Sotooka R."/>
            <person name="Sugimoto N."/>
            <person name="Sugita M."/>
            <person name="Sumikawa N."/>
            <person name="Tanurdzic M."/>
            <person name="Theissen G."/>
            <person name="Ulvskov P."/>
            <person name="Wakazuki S."/>
            <person name="Weng J.K."/>
            <person name="Willats W.W."/>
            <person name="Wipf D."/>
            <person name="Wolf P.G."/>
            <person name="Yang L."/>
            <person name="Zimmer A.D."/>
            <person name="Zhu Q."/>
            <person name="Mitros T."/>
            <person name="Hellsten U."/>
            <person name="Loque D."/>
            <person name="Otillar R."/>
            <person name="Salamov A."/>
            <person name="Schmutz J."/>
            <person name="Shapiro H."/>
            <person name="Lindquist E."/>
            <person name="Lucas S."/>
            <person name="Rokhsar D."/>
            <person name="Grigoriev I.V."/>
        </authorList>
    </citation>
    <scope>NUCLEOTIDE SEQUENCE [LARGE SCALE GENOMIC DNA]</scope>
</reference>
<name>D8S0Q0_SELML</name>
<proteinExistence type="predicted"/>
<dbReference type="KEGG" id="smo:SELMODRAFT_416885"/>
<accession>D8S0Q0</accession>
<dbReference type="AlphaFoldDB" id="D8S0Q0"/>
<dbReference type="HOGENOM" id="CLU_2296548_0_0_1"/>
<dbReference type="Gramene" id="EFJ21965">
    <property type="protein sequence ID" value="EFJ21965"/>
    <property type="gene ID" value="SELMODRAFT_416885"/>
</dbReference>
<evidence type="ECO:0000256" key="1">
    <source>
        <dbReference type="SAM" id="MobiDB-lite"/>
    </source>
</evidence>
<protein>
    <submittedName>
        <fullName evidence="2">Uncharacterized protein</fullName>
    </submittedName>
</protein>
<sequence length="101" mass="9652">MDIQIDVGVIEAVGTSAHEAAATGGGVLTFDVGDGGGAMPSVAEVAHNEVDELVEEVISSIVGGSTTTAIGGIIAAPSAPQASGAGGASGGHDYPTSRMDS</sequence>